<comment type="caution">
    <text evidence="4">The sequence shown here is derived from an EMBL/GenBank/DDBJ whole genome shotgun (WGS) entry which is preliminary data.</text>
</comment>
<dbReference type="Gene3D" id="3.40.630.10">
    <property type="entry name" value="Zn peptidases"/>
    <property type="match status" value="1"/>
</dbReference>
<comment type="cofactor">
    <cofactor evidence="1">
        <name>Zn(2+)</name>
        <dbReference type="ChEBI" id="CHEBI:29105"/>
    </cofactor>
</comment>
<dbReference type="AlphaFoldDB" id="A0A822BER9"/>
<evidence type="ECO:0000313" key="5">
    <source>
        <dbReference type="Proteomes" id="UP000663848"/>
    </source>
</evidence>
<evidence type="ECO:0000256" key="2">
    <source>
        <dbReference type="ARBA" id="ARBA00005634"/>
    </source>
</evidence>
<evidence type="ECO:0000259" key="3">
    <source>
        <dbReference type="Pfam" id="PF04389"/>
    </source>
</evidence>
<dbReference type="SUPFAM" id="SSF53187">
    <property type="entry name" value="Zn-dependent exopeptidases"/>
    <property type="match status" value="1"/>
</dbReference>
<evidence type="ECO:0000313" key="4">
    <source>
        <dbReference type="EMBL" id="CAF5017272.1"/>
    </source>
</evidence>
<dbReference type="InterPro" id="IPR045175">
    <property type="entry name" value="M28_fam"/>
</dbReference>
<feature type="non-terminal residue" evidence="4">
    <location>
        <position position="157"/>
    </location>
</feature>
<dbReference type="Gene3D" id="3.50.30.30">
    <property type="match status" value="1"/>
</dbReference>
<proteinExistence type="inferred from homology"/>
<dbReference type="PANTHER" id="PTHR12147">
    <property type="entry name" value="METALLOPEPTIDASE M28 FAMILY MEMBER"/>
    <property type="match status" value="1"/>
</dbReference>
<dbReference type="GO" id="GO:0008235">
    <property type="term" value="F:metalloexopeptidase activity"/>
    <property type="evidence" value="ECO:0007669"/>
    <property type="project" value="InterPro"/>
</dbReference>
<feature type="non-terminal residue" evidence="4">
    <location>
        <position position="1"/>
    </location>
</feature>
<feature type="domain" description="Peptidase M28" evidence="3">
    <location>
        <begin position="84"/>
        <end position="157"/>
    </location>
</feature>
<sequence>TFAEKAALASQYNAAALLIYNDGEAPDRFAPVFINLGQSNELPALSLSYNLGKQLADAAQNPSNNVGVRIIIQMADESSYPVGNICADTPTGDVTQTIVIGSHSDSVPAGPGINDNGSGSAANLGLAVALARLFKTSTYAKYKYRVRFCWWGAEEIG</sequence>
<dbReference type="EMBL" id="CAJOBR010037585">
    <property type="protein sequence ID" value="CAF5017272.1"/>
    <property type="molecule type" value="Genomic_DNA"/>
</dbReference>
<dbReference type="Pfam" id="PF04389">
    <property type="entry name" value="Peptidase_M28"/>
    <property type="match status" value="1"/>
</dbReference>
<protein>
    <recommendedName>
        <fullName evidence="3">Peptidase M28 domain-containing protein</fullName>
    </recommendedName>
</protein>
<comment type="similarity">
    <text evidence="2">Belongs to the peptidase M28 family. M28B subfamily.</text>
</comment>
<reference evidence="4" key="1">
    <citation type="submission" date="2021-02" db="EMBL/GenBank/DDBJ databases">
        <authorList>
            <person name="Nowell W R."/>
        </authorList>
    </citation>
    <scope>NUCLEOTIDE SEQUENCE</scope>
</reference>
<evidence type="ECO:0000256" key="1">
    <source>
        <dbReference type="ARBA" id="ARBA00001947"/>
    </source>
</evidence>
<dbReference type="InterPro" id="IPR007484">
    <property type="entry name" value="Peptidase_M28"/>
</dbReference>
<gene>
    <name evidence="4" type="ORF">QYT958_LOCUS39632</name>
</gene>
<dbReference type="Proteomes" id="UP000663848">
    <property type="component" value="Unassembled WGS sequence"/>
</dbReference>
<accession>A0A822BER9</accession>
<name>A0A822BER9_9BILA</name>
<organism evidence="4 5">
    <name type="scientific">Rotaria socialis</name>
    <dbReference type="NCBI Taxonomy" id="392032"/>
    <lineage>
        <taxon>Eukaryota</taxon>
        <taxon>Metazoa</taxon>
        <taxon>Spiralia</taxon>
        <taxon>Gnathifera</taxon>
        <taxon>Rotifera</taxon>
        <taxon>Eurotatoria</taxon>
        <taxon>Bdelloidea</taxon>
        <taxon>Philodinida</taxon>
        <taxon>Philodinidae</taxon>
        <taxon>Rotaria</taxon>
    </lineage>
</organism>
<dbReference type="PANTHER" id="PTHR12147:SF26">
    <property type="entry name" value="PEPTIDASE M28 DOMAIN-CONTAINING PROTEIN"/>
    <property type="match status" value="1"/>
</dbReference>
<dbReference type="GO" id="GO:0006508">
    <property type="term" value="P:proteolysis"/>
    <property type="evidence" value="ECO:0007669"/>
    <property type="project" value="InterPro"/>
</dbReference>